<protein>
    <submittedName>
        <fullName evidence="1">Uncharacterized protein</fullName>
    </submittedName>
</protein>
<dbReference type="AlphaFoldDB" id="A0A344TDQ6"/>
<dbReference type="Proteomes" id="UP000251993">
    <property type="component" value="Chromosome"/>
</dbReference>
<name>A0A344TDQ6_9BACT</name>
<dbReference type="EMBL" id="CP030850">
    <property type="protein sequence ID" value="AXE16777.1"/>
    <property type="molecule type" value="Genomic_DNA"/>
</dbReference>
<sequence length="185" mass="21107">MIYDSTLSSQTTDQLFSNTAEMTGTDKVPTHIEIDVNTQKIIYQEIFSLGEKLNHAKSKKQKQVVAGNYVISETIYKVFTEHNIDQLIISYHKGFTRTKSNYRSQSWKGLGVGLLTLGAYIPTPIKANSLIYTWVLDKNQKSVVFSNMSLKEIEPTNSTAFTKQICELYLNFYTTQTPQGICYHR</sequence>
<reference evidence="1 2" key="1">
    <citation type="submission" date="2018-07" db="EMBL/GenBank/DDBJ databases">
        <title>Genome sequencing of Runella.</title>
        <authorList>
            <person name="Baek M.-G."/>
            <person name="Yi H."/>
        </authorList>
    </citation>
    <scope>NUCLEOTIDE SEQUENCE [LARGE SCALE GENOMIC DNA]</scope>
    <source>
        <strain evidence="1 2">HYN0085</strain>
    </source>
</reference>
<keyword evidence="2" id="KW-1185">Reference proteome</keyword>
<evidence type="ECO:0000313" key="2">
    <source>
        <dbReference type="Proteomes" id="UP000251993"/>
    </source>
</evidence>
<dbReference type="OrthoDB" id="836336at2"/>
<gene>
    <name evidence="1" type="ORF">DR864_03025</name>
</gene>
<proteinExistence type="predicted"/>
<accession>A0A344TDQ6</accession>
<evidence type="ECO:0000313" key="1">
    <source>
        <dbReference type="EMBL" id="AXE16777.1"/>
    </source>
</evidence>
<dbReference type="KEGG" id="run:DR864_03025"/>
<organism evidence="1 2">
    <name type="scientific">Runella rosea</name>
    <dbReference type="NCBI Taxonomy" id="2259595"/>
    <lineage>
        <taxon>Bacteria</taxon>
        <taxon>Pseudomonadati</taxon>
        <taxon>Bacteroidota</taxon>
        <taxon>Cytophagia</taxon>
        <taxon>Cytophagales</taxon>
        <taxon>Spirosomataceae</taxon>
        <taxon>Runella</taxon>
    </lineage>
</organism>